<accession>A0A2T8HXI2</accession>
<evidence type="ECO:0000313" key="3">
    <source>
        <dbReference type="EMBL" id="PVH30137.1"/>
    </source>
</evidence>
<keyword evidence="1" id="KW-0175">Coiled coil</keyword>
<dbReference type="Proteomes" id="UP000245911">
    <property type="component" value="Unassembled WGS sequence"/>
</dbReference>
<protein>
    <submittedName>
        <fullName evidence="3">Uncharacterized protein</fullName>
    </submittedName>
</protein>
<feature type="region of interest" description="Disordered" evidence="2">
    <location>
        <begin position="90"/>
        <end position="111"/>
    </location>
</feature>
<name>A0A2T8HXI2_9RHOB</name>
<gene>
    <name evidence="3" type="ORF">DDE20_00775</name>
</gene>
<keyword evidence="4" id="KW-1185">Reference proteome</keyword>
<sequence>MAGVVRMASLEHVAGKADEARVQADALRERNARLRGVQCDCARVSLQPHTQSKARRAAPDPGWALVYLKQSGPLKITDLGRAEKVIAKAPSRGEGRARPVVPTGLRGFGGA</sequence>
<reference evidence="3 4" key="1">
    <citation type="submission" date="2018-04" db="EMBL/GenBank/DDBJ databases">
        <title>Pararhodobacter oceanense sp. nov., isolated from marine intertidal sediment.</title>
        <authorList>
            <person name="Wang X.-L."/>
            <person name="Du Z.-J."/>
        </authorList>
    </citation>
    <scope>NUCLEOTIDE SEQUENCE [LARGE SCALE GENOMIC DNA]</scope>
    <source>
        <strain evidence="3 4">AM505</strain>
    </source>
</reference>
<dbReference type="AlphaFoldDB" id="A0A2T8HXI2"/>
<evidence type="ECO:0000313" key="4">
    <source>
        <dbReference type="Proteomes" id="UP000245911"/>
    </source>
</evidence>
<feature type="coiled-coil region" evidence="1">
    <location>
        <begin position="10"/>
        <end position="37"/>
    </location>
</feature>
<proteinExistence type="predicted"/>
<evidence type="ECO:0000256" key="2">
    <source>
        <dbReference type="SAM" id="MobiDB-lite"/>
    </source>
</evidence>
<organism evidence="3 4">
    <name type="scientific">Pararhodobacter oceanensis</name>
    <dbReference type="NCBI Taxonomy" id="2172121"/>
    <lineage>
        <taxon>Bacteria</taxon>
        <taxon>Pseudomonadati</taxon>
        <taxon>Pseudomonadota</taxon>
        <taxon>Alphaproteobacteria</taxon>
        <taxon>Rhodobacterales</taxon>
        <taxon>Paracoccaceae</taxon>
        <taxon>Pararhodobacter</taxon>
    </lineage>
</organism>
<dbReference type="EMBL" id="QDKM01000001">
    <property type="protein sequence ID" value="PVH30137.1"/>
    <property type="molecule type" value="Genomic_DNA"/>
</dbReference>
<comment type="caution">
    <text evidence="3">The sequence shown here is derived from an EMBL/GenBank/DDBJ whole genome shotgun (WGS) entry which is preliminary data.</text>
</comment>
<evidence type="ECO:0000256" key="1">
    <source>
        <dbReference type="SAM" id="Coils"/>
    </source>
</evidence>